<organism evidence="1 2">
    <name type="scientific">Dictyobacter halimunensis</name>
    <dbReference type="NCBI Taxonomy" id="3026934"/>
    <lineage>
        <taxon>Bacteria</taxon>
        <taxon>Bacillati</taxon>
        <taxon>Chloroflexota</taxon>
        <taxon>Ktedonobacteria</taxon>
        <taxon>Ktedonobacterales</taxon>
        <taxon>Dictyobacteraceae</taxon>
        <taxon>Dictyobacter</taxon>
    </lineage>
</organism>
<evidence type="ECO:0000313" key="1">
    <source>
        <dbReference type="EMBL" id="GLV58491.1"/>
    </source>
</evidence>
<gene>
    <name evidence="1" type="ORF">KDH_53220</name>
</gene>
<protein>
    <submittedName>
        <fullName evidence="1">Uncharacterized protein</fullName>
    </submittedName>
</protein>
<evidence type="ECO:0000313" key="2">
    <source>
        <dbReference type="Proteomes" id="UP001344906"/>
    </source>
</evidence>
<reference evidence="1 2" key="1">
    <citation type="submission" date="2023-02" db="EMBL/GenBank/DDBJ databases">
        <title>Dictyobacter halimunensis sp. nov., a new member of the class Ktedonobacteria from forest soil in a geothermal area.</title>
        <authorList>
            <person name="Rachmania M.K."/>
            <person name="Ningsih F."/>
            <person name="Sakai Y."/>
            <person name="Yabe S."/>
            <person name="Yokota A."/>
            <person name="Sjamsuridzal W."/>
        </authorList>
    </citation>
    <scope>NUCLEOTIDE SEQUENCE [LARGE SCALE GENOMIC DNA]</scope>
    <source>
        <strain evidence="1 2">S3.2.2.5</strain>
    </source>
</reference>
<name>A0ABQ6FY51_9CHLR</name>
<accession>A0ABQ6FY51</accession>
<dbReference type="Proteomes" id="UP001344906">
    <property type="component" value="Unassembled WGS sequence"/>
</dbReference>
<sequence length="83" mass="9270">MSPSAATTPSMYECFTKETRRQCTRGHVHSWCTTTAIRQAGKSRFIYAYTRGEHMLPPGVRINKIQAAAHAAVRAEAHTLTLH</sequence>
<dbReference type="EMBL" id="BSRI01000002">
    <property type="protein sequence ID" value="GLV58491.1"/>
    <property type="molecule type" value="Genomic_DNA"/>
</dbReference>
<keyword evidence="2" id="KW-1185">Reference proteome</keyword>
<comment type="caution">
    <text evidence="1">The sequence shown here is derived from an EMBL/GenBank/DDBJ whole genome shotgun (WGS) entry which is preliminary data.</text>
</comment>
<proteinExistence type="predicted"/>